<keyword evidence="4" id="KW-0732">Signal</keyword>
<comment type="similarity">
    <text evidence="5">Belongs to the bacterial solute-binding protein 9 family.</text>
</comment>
<protein>
    <submittedName>
        <fullName evidence="6">ABC-type metal ion transport system, periplasmic component/surface adhesin</fullName>
    </submittedName>
</protein>
<evidence type="ECO:0000256" key="2">
    <source>
        <dbReference type="ARBA" id="ARBA00022448"/>
    </source>
</evidence>
<reference evidence="6 7" key="1">
    <citation type="journal article" date="2012" name="J. Bacteriol.">
        <title>Complete genome sequences of Desulfosporosinus orientis DSM765T, Desulfosporosinus youngiae DSM17734T, Desulfosporosinus meridiei DSM13257T, and Desulfosporosinus acidiphilus DSM22704T.</title>
        <authorList>
            <person name="Pester M."/>
            <person name="Brambilla E."/>
            <person name="Alazard D."/>
            <person name="Rattei T."/>
            <person name="Weinmaier T."/>
            <person name="Han J."/>
            <person name="Lucas S."/>
            <person name="Lapidus A."/>
            <person name="Cheng J.F."/>
            <person name="Goodwin L."/>
            <person name="Pitluck S."/>
            <person name="Peters L."/>
            <person name="Ovchinnikova G."/>
            <person name="Teshima H."/>
            <person name="Detter J.C."/>
            <person name="Han C.S."/>
            <person name="Tapia R."/>
            <person name="Land M.L."/>
            <person name="Hauser L."/>
            <person name="Kyrpides N.C."/>
            <person name="Ivanova N.N."/>
            <person name="Pagani I."/>
            <person name="Huntmann M."/>
            <person name="Wei C.L."/>
            <person name="Davenport K.W."/>
            <person name="Daligault H."/>
            <person name="Chain P.S."/>
            <person name="Chen A."/>
            <person name="Mavromatis K."/>
            <person name="Markowitz V."/>
            <person name="Szeto E."/>
            <person name="Mikhailova N."/>
            <person name="Pati A."/>
            <person name="Wagner M."/>
            <person name="Woyke T."/>
            <person name="Ollivier B."/>
            <person name="Klenk H.P."/>
            <person name="Spring S."/>
            <person name="Loy A."/>
        </authorList>
    </citation>
    <scope>NUCLEOTIDE SEQUENCE [LARGE SCALE GENOMIC DNA]</scope>
    <source>
        <strain evidence="7">ATCC BAA-275 / DSM 13257 / NCIMB 13706 / S10</strain>
    </source>
</reference>
<dbReference type="PANTHER" id="PTHR42953:SF1">
    <property type="entry name" value="METAL-BINDING PROTEIN HI_0362-RELATED"/>
    <property type="match status" value="1"/>
</dbReference>
<name>J7IL95_DESMD</name>
<dbReference type="Pfam" id="PF01297">
    <property type="entry name" value="ZnuA"/>
    <property type="match status" value="1"/>
</dbReference>
<sequence>MFAKNKSIIGFLIMAVFLFTGCTQTKKQTGTENNPAPEAADSRLNIVTTTTMLADLTKVIGGEQVTVNGLMGPGIDPHLYQASAGDVGLMQNADVVVYNGLHLEGKMGEIFESLSTQGSQIICIEDGLPESSLLHPEDNPQVHDPHVWFDVKLWQDAAKALTKGLTEIDPVHAAHYRSNLEEYLIQLNELDTYIKQRAAEVPEGQRVLITAHDAFNYFGKAYGFQVRGLQGISTDSEAGTADVSSLAEYISQRQIKAIFVESSVPPKTIEALQAAVKAKGFNVAIGGELYSDSLGGENSGAETYILTCKANIDTIVDALK</sequence>
<dbReference type="PRINTS" id="PR00690">
    <property type="entry name" value="ADHESNFAMILY"/>
</dbReference>
<organism evidence="6 7">
    <name type="scientific">Desulfosporosinus meridiei (strain ATCC BAA-275 / DSM 13257 / KCTC 12902 / NCIMB 13706 / S10)</name>
    <dbReference type="NCBI Taxonomy" id="768704"/>
    <lineage>
        <taxon>Bacteria</taxon>
        <taxon>Bacillati</taxon>
        <taxon>Bacillota</taxon>
        <taxon>Clostridia</taxon>
        <taxon>Eubacteriales</taxon>
        <taxon>Desulfitobacteriaceae</taxon>
        <taxon>Desulfosporosinus</taxon>
    </lineage>
</organism>
<accession>J7IL95</accession>
<dbReference type="InterPro" id="IPR006129">
    <property type="entry name" value="AdhesinB"/>
</dbReference>
<dbReference type="SUPFAM" id="SSF53807">
    <property type="entry name" value="Helical backbone' metal receptor"/>
    <property type="match status" value="1"/>
</dbReference>
<gene>
    <name evidence="6" type="ordered locus">Desmer_0530</name>
</gene>
<dbReference type="AlphaFoldDB" id="J7IL95"/>
<keyword evidence="7" id="KW-1185">Reference proteome</keyword>
<dbReference type="PROSITE" id="PS51257">
    <property type="entry name" value="PROKAR_LIPOPROTEIN"/>
    <property type="match status" value="1"/>
</dbReference>
<dbReference type="EMBL" id="CP003629">
    <property type="protein sequence ID" value="AFQ42572.1"/>
    <property type="molecule type" value="Genomic_DNA"/>
</dbReference>
<dbReference type="STRING" id="768704.Desmer_0530"/>
<reference evidence="7" key="2">
    <citation type="submission" date="2012-08" db="EMBL/GenBank/DDBJ databases">
        <title>Finished genome of Desulfosporosinus meridiei DSM 13257.</title>
        <authorList>
            <person name="Huntemann M."/>
            <person name="Wei C.-L."/>
            <person name="Han J."/>
            <person name="Detter J.C."/>
            <person name="Han C."/>
            <person name="Davenport K."/>
            <person name="Daligault H."/>
            <person name="Erkkila T."/>
            <person name="Gu W."/>
            <person name="Munk A.C.C."/>
            <person name="Teshima H."/>
            <person name="Xu Y."/>
            <person name="Chain P."/>
            <person name="Tapia R."/>
            <person name="Chen A."/>
            <person name="Krypides N."/>
            <person name="Mavromatis K."/>
            <person name="Markowitz V."/>
            <person name="Szeto E."/>
            <person name="Ivanova N."/>
            <person name="Mikhailova N."/>
            <person name="Ovchinnikova G."/>
            <person name="Pagani I."/>
            <person name="Pati A."/>
            <person name="Goodwin L."/>
            <person name="Peters L."/>
            <person name="Pitluck S."/>
            <person name="Woyke T."/>
            <person name="Pester M."/>
            <person name="Spring S."/>
            <person name="Ollivier B."/>
            <person name="Rattei T."/>
            <person name="Klenk H.-P."/>
            <person name="Wagner M."/>
            <person name="Loy A."/>
        </authorList>
    </citation>
    <scope>NUCLEOTIDE SEQUENCE [LARGE SCALE GENOMIC DNA]</scope>
    <source>
        <strain evidence="7">ATCC BAA-275 / DSM 13257 / NCIMB 13706 / S10</strain>
    </source>
</reference>
<proteinExistence type="inferred from homology"/>
<dbReference type="InterPro" id="IPR006128">
    <property type="entry name" value="Lipoprotein_PsaA-like"/>
</dbReference>
<dbReference type="PANTHER" id="PTHR42953">
    <property type="entry name" value="HIGH-AFFINITY ZINC UPTAKE SYSTEM PROTEIN ZNUA-RELATED"/>
    <property type="match status" value="1"/>
</dbReference>
<dbReference type="GO" id="GO:0030001">
    <property type="term" value="P:metal ion transport"/>
    <property type="evidence" value="ECO:0007669"/>
    <property type="project" value="InterPro"/>
</dbReference>
<evidence type="ECO:0000313" key="6">
    <source>
        <dbReference type="EMBL" id="AFQ42572.1"/>
    </source>
</evidence>
<dbReference type="HOGENOM" id="CLU_016838_1_1_9"/>
<evidence type="ECO:0000313" key="7">
    <source>
        <dbReference type="Proteomes" id="UP000005262"/>
    </source>
</evidence>
<evidence type="ECO:0000256" key="4">
    <source>
        <dbReference type="ARBA" id="ARBA00022729"/>
    </source>
</evidence>
<dbReference type="OrthoDB" id="9810636at2"/>
<dbReference type="InterPro" id="IPR050492">
    <property type="entry name" value="Bact_metal-bind_prot9"/>
</dbReference>
<evidence type="ECO:0000256" key="1">
    <source>
        <dbReference type="ARBA" id="ARBA00004196"/>
    </source>
</evidence>
<dbReference type="PRINTS" id="PR00691">
    <property type="entry name" value="ADHESINB"/>
</dbReference>
<dbReference type="Proteomes" id="UP000005262">
    <property type="component" value="Chromosome"/>
</dbReference>
<evidence type="ECO:0000256" key="5">
    <source>
        <dbReference type="RuleBase" id="RU003512"/>
    </source>
</evidence>
<dbReference type="GO" id="GO:0046872">
    <property type="term" value="F:metal ion binding"/>
    <property type="evidence" value="ECO:0007669"/>
    <property type="project" value="UniProtKB-KW"/>
</dbReference>
<dbReference type="InterPro" id="IPR006127">
    <property type="entry name" value="ZnuA-like"/>
</dbReference>
<comment type="subcellular location">
    <subcellularLocation>
        <location evidence="1">Cell envelope</location>
    </subcellularLocation>
</comment>
<evidence type="ECO:0000256" key="3">
    <source>
        <dbReference type="ARBA" id="ARBA00022723"/>
    </source>
</evidence>
<dbReference type="GO" id="GO:0007155">
    <property type="term" value="P:cell adhesion"/>
    <property type="evidence" value="ECO:0007669"/>
    <property type="project" value="InterPro"/>
</dbReference>
<keyword evidence="2 5" id="KW-0813">Transport</keyword>
<dbReference type="RefSeq" id="WP_014901494.1">
    <property type="nucleotide sequence ID" value="NC_018515.1"/>
</dbReference>
<keyword evidence="3" id="KW-0479">Metal-binding</keyword>
<dbReference type="eggNOG" id="COG0803">
    <property type="taxonomic scope" value="Bacteria"/>
</dbReference>
<dbReference type="GO" id="GO:0030313">
    <property type="term" value="C:cell envelope"/>
    <property type="evidence" value="ECO:0007669"/>
    <property type="project" value="UniProtKB-SubCell"/>
</dbReference>
<dbReference type="KEGG" id="dmi:Desmer_0530"/>
<dbReference type="Gene3D" id="3.40.50.1980">
    <property type="entry name" value="Nitrogenase molybdenum iron protein domain"/>
    <property type="match status" value="2"/>
</dbReference>